<organism evidence="1 2">
    <name type="scientific">Salmonella phage Lumpael</name>
    <dbReference type="NCBI Taxonomy" id="2488859"/>
    <lineage>
        <taxon>Viruses</taxon>
        <taxon>Duplodnaviria</taxon>
        <taxon>Heunggongvirae</taxon>
        <taxon>Uroviricota</taxon>
        <taxon>Caudoviricetes</taxon>
        <taxon>Murrayvirus</taxon>
        <taxon>Murrayvirus lumpael</taxon>
    </lineage>
</organism>
<evidence type="ECO:0000313" key="1">
    <source>
        <dbReference type="EMBL" id="AZF88755.1"/>
    </source>
</evidence>
<protein>
    <submittedName>
        <fullName evidence="1">Uncharacterized protein</fullName>
    </submittedName>
</protein>
<reference evidence="2" key="1">
    <citation type="submission" date="2018-11" db="EMBL/GenBank/DDBJ databases">
        <authorList>
            <person name="Olsen N.S."/>
            <person name="Kot W."/>
            <person name="Hansen L.H."/>
        </authorList>
    </citation>
    <scope>NUCLEOTIDE SEQUENCE [LARGE SCALE GENOMIC DNA]</scope>
</reference>
<proteinExistence type="predicted"/>
<keyword evidence="2" id="KW-1185">Reference proteome</keyword>
<accession>A0A3G8F3C0</accession>
<sequence length="119" mass="13804">MHPMHPRHPNHQPPAVPEYMMALLIGGPFDGFRRTVTPDTVIIKELDHEQMKYEPDYSAPSKPGSVLIHTYHLQHWNLSDGVQRRHFGLFLHESIRADVFDVVQALIMGYRDPKEPGQW</sequence>
<dbReference type="GeneID" id="55008253"/>
<dbReference type="Proteomes" id="UP000270437">
    <property type="component" value="Segment"/>
</dbReference>
<dbReference type="KEGG" id="vg:55008253"/>
<name>A0A3G8F3C0_9CAUD</name>
<dbReference type="EMBL" id="MK125141">
    <property type="protein sequence ID" value="AZF88755.1"/>
    <property type="molecule type" value="Genomic_DNA"/>
</dbReference>
<dbReference type="RefSeq" id="YP_009816940.1">
    <property type="nucleotide sequence ID" value="NC_048113.1"/>
</dbReference>
<evidence type="ECO:0000313" key="2">
    <source>
        <dbReference type="Proteomes" id="UP000270437"/>
    </source>
</evidence>